<gene>
    <name evidence="5" type="primary">rplD</name>
    <name evidence="7" type="ORF">SAMN06265218_12926</name>
</gene>
<feature type="compositionally biased region" description="Basic and acidic residues" evidence="6">
    <location>
        <begin position="50"/>
        <end position="59"/>
    </location>
</feature>
<dbReference type="GO" id="GO:0019843">
    <property type="term" value="F:rRNA binding"/>
    <property type="evidence" value="ECO:0007669"/>
    <property type="project" value="UniProtKB-UniRule"/>
</dbReference>
<comment type="subunit">
    <text evidence="5">Part of the 50S ribosomal subunit.</text>
</comment>
<comment type="function">
    <text evidence="5">One of the primary rRNA binding proteins, this protein initially binds near the 5'-end of the 23S rRNA. It is important during the early stages of 50S assembly. It makes multiple contacts with different domains of the 23S rRNA in the assembled 50S subunit and ribosome.</text>
</comment>
<dbReference type="Pfam" id="PF00573">
    <property type="entry name" value="Ribosomal_L4"/>
    <property type="match status" value="1"/>
</dbReference>
<keyword evidence="2 5" id="KW-0689">Ribosomal protein</keyword>
<dbReference type="AlphaFoldDB" id="A0A521FC54"/>
<keyword evidence="3 5" id="KW-0687">Ribonucleoprotein</keyword>
<name>A0A521FC54_9BACT</name>
<evidence type="ECO:0000256" key="4">
    <source>
        <dbReference type="ARBA" id="ARBA00035244"/>
    </source>
</evidence>
<dbReference type="GO" id="GO:0005840">
    <property type="term" value="C:ribosome"/>
    <property type="evidence" value="ECO:0007669"/>
    <property type="project" value="UniProtKB-KW"/>
</dbReference>
<feature type="region of interest" description="Disordered" evidence="6">
    <location>
        <begin position="44"/>
        <end position="78"/>
    </location>
</feature>
<keyword evidence="5" id="KW-0699">rRNA-binding</keyword>
<comment type="function">
    <text evidence="5">Forms part of the polypeptide exit tunnel.</text>
</comment>
<dbReference type="InterPro" id="IPR002136">
    <property type="entry name" value="Ribosomal_uL4"/>
</dbReference>
<evidence type="ECO:0000256" key="5">
    <source>
        <dbReference type="HAMAP-Rule" id="MF_01328"/>
    </source>
</evidence>
<dbReference type="GO" id="GO:0006412">
    <property type="term" value="P:translation"/>
    <property type="evidence" value="ECO:0007669"/>
    <property type="project" value="UniProtKB-UniRule"/>
</dbReference>
<protein>
    <recommendedName>
        <fullName evidence="4 5">Large ribosomal subunit protein uL4</fullName>
    </recommendedName>
</protein>
<dbReference type="PANTHER" id="PTHR10746:SF6">
    <property type="entry name" value="LARGE RIBOSOMAL SUBUNIT PROTEIN UL4M"/>
    <property type="match status" value="1"/>
</dbReference>
<proteinExistence type="inferred from homology"/>
<comment type="similarity">
    <text evidence="1 5">Belongs to the universal ribosomal protein uL4 family.</text>
</comment>
<sequence>MKLPIYTVEGEDSGNQAELAESIFAIEPNETVIYEDVRRYMANQRQGTAKTKERGEVRGGGRKAYRQKGTGQARRGSIRSPLLKGGGTVFGPKPRDYSFRMSKKSRQLARKSALSLKAGEDAIKVVNDFSFDEPKTRKVVDILDGLGIENKKVLILTAETDKIIYKSARNIPNISVLEANKPTTYQILDADVILVQQSAVDVLQGSIEPVEEVEA</sequence>
<dbReference type="InterPro" id="IPR013005">
    <property type="entry name" value="Ribosomal_uL4-like"/>
</dbReference>
<evidence type="ECO:0000313" key="8">
    <source>
        <dbReference type="Proteomes" id="UP000317593"/>
    </source>
</evidence>
<dbReference type="Gene3D" id="3.40.1370.10">
    <property type="match status" value="1"/>
</dbReference>
<dbReference type="GO" id="GO:1990904">
    <property type="term" value="C:ribonucleoprotein complex"/>
    <property type="evidence" value="ECO:0007669"/>
    <property type="project" value="UniProtKB-KW"/>
</dbReference>
<dbReference type="GO" id="GO:0003735">
    <property type="term" value="F:structural constituent of ribosome"/>
    <property type="evidence" value="ECO:0007669"/>
    <property type="project" value="InterPro"/>
</dbReference>
<dbReference type="EMBL" id="FXTH01000029">
    <property type="protein sequence ID" value="SMO93782.1"/>
    <property type="molecule type" value="Genomic_DNA"/>
</dbReference>
<accession>A0A521FC54</accession>
<evidence type="ECO:0000256" key="2">
    <source>
        <dbReference type="ARBA" id="ARBA00022980"/>
    </source>
</evidence>
<dbReference type="HAMAP" id="MF_01328_B">
    <property type="entry name" value="Ribosomal_uL4_B"/>
    <property type="match status" value="1"/>
</dbReference>
<evidence type="ECO:0000256" key="3">
    <source>
        <dbReference type="ARBA" id="ARBA00023274"/>
    </source>
</evidence>
<keyword evidence="5" id="KW-0694">RNA-binding</keyword>
<keyword evidence="8" id="KW-1185">Reference proteome</keyword>
<evidence type="ECO:0000313" key="7">
    <source>
        <dbReference type="EMBL" id="SMO93782.1"/>
    </source>
</evidence>
<evidence type="ECO:0000256" key="6">
    <source>
        <dbReference type="SAM" id="MobiDB-lite"/>
    </source>
</evidence>
<organism evidence="7 8">
    <name type="scientific">Fodinibius sediminis</name>
    <dbReference type="NCBI Taxonomy" id="1214077"/>
    <lineage>
        <taxon>Bacteria</taxon>
        <taxon>Pseudomonadati</taxon>
        <taxon>Balneolota</taxon>
        <taxon>Balneolia</taxon>
        <taxon>Balneolales</taxon>
        <taxon>Balneolaceae</taxon>
        <taxon>Fodinibius</taxon>
    </lineage>
</organism>
<dbReference type="NCBIfam" id="TIGR03953">
    <property type="entry name" value="rplD_bact"/>
    <property type="match status" value="1"/>
</dbReference>
<dbReference type="Proteomes" id="UP000317593">
    <property type="component" value="Unassembled WGS sequence"/>
</dbReference>
<dbReference type="SUPFAM" id="SSF52166">
    <property type="entry name" value="Ribosomal protein L4"/>
    <property type="match status" value="1"/>
</dbReference>
<dbReference type="OrthoDB" id="9803201at2"/>
<evidence type="ECO:0000256" key="1">
    <source>
        <dbReference type="ARBA" id="ARBA00010528"/>
    </source>
</evidence>
<dbReference type="InterPro" id="IPR023574">
    <property type="entry name" value="Ribosomal_uL4_dom_sf"/>
</dbReference>
<reference evidence="7 8" key="1">
    <citation type="submission" date="2017-05" db="EMBL/GenBank/DDBJ databases">
        <authorList>
            <person name="Varghese N."/>
            <person name="Submissions S."/>
        </authorList>
    </citation>
    <scope>NUCLEOTIDE SEQUENCE [LARGE SCALE GENOMIC DNA]</scope>
    <source>
        <strain evidence="7 8">DSM 21194</strain>
    </source>
</reference>
<dbReference type="PANTHER" id="PTHR10746">
    <property type="entry name" value="50S RIBOSOMAL PROTEIN L4"/>
    <property type="match status" value="1"/>
</dbReference>
<dbReference type="RefSeq" id="WP_142716072.1">
    <property type="nucleotide sequence ID" value="NZ_FXTH01000029.1"/>
</dbReference>